<keyword evidence="1" id="KW-1133">Transmembrane helix</keyword>
<keyword evidence="1" id="KW-0472">Membrane</keyword>
<dbReference type="RefSeq" id="WP_007364949.1">
    <property type="nucleotide sequence ID" value="NZ_ACLR01000111.1"/>
</dbReference>
<evidence type="ECO:0000256" key="1">
    <source>
        <dbReference type="SAM" id="Phobius"/>
    </source>
</evidence>
<proteinExistence type="predicted"/>
<comment type="caution">
    <text evidence="2">The sequence shown here is derived from an EMBL/GenBank/DDBJ whole genome shotgun (WGS) entry which is preliminary data.</text>
</comment>
<feature type="transmembrane region" description="Helical" evidence="1">
    <location>
        <begin position="92"/>
        <end position="115"/>
    </location>
</feature>
<evidence type="ECO:0000313" key="3">
    <source>
        <dbReference type="Proteomes" id="UP000003303"/>
    </source>
</evidence>
<dbReference type="STRING" id="596327.PORUE0001_1119"/>
<dbReference type="AlphaFoldDB" id="C2MAP1"/>
<keyword evidence="3" id="KW-1185">Reference proteome</keyword>
<evidence type="ECO:0000313" key="2">
    <source>
        <dbReference type="EMBL" id="EEK17193.1"/>
    </source>
</evidence>
<keyword evidence="1" id="KW-0812">Transmembrane</keyword>
<dbReference type="OrthoDB" id="5458519at2"/>
<organism evidence="2 3">
    <name type="scientific">Porphyromonas uenonis 60-3</name>
    <dbReference type="NCBI Taxonomy" id="596327"/>
    <lineage>
        <taxon>Bacteria</taxon>
        <taxon>Pseudomonadati</taxon>
        <taxon>Bacteroidota</taxon>
        <taxon>Bacteroidia</taxon>
        <taxon>Bacteroidales</taxon>
        <taxon>Porphyromonadaceae</taxon>
        <taxon>Porphyromonas</taxon>
    </lineage>
</organism>
<protein>
    <submittedName>
        <fullName evidence="2">Uncharacterized protein</fullName>
    </submittedName>
</protein>
<dbReference type="EMBL" id="ACLR01000111">
    <property type="protein sequence ID" value="EEK17193.1"/>
    <property type="molecule type" value="Genomic_DNA"/>
</dbReference>
<accession>C2MAP1</accession>
<gene>
    <name evidence="2" type="ORF">PORUE0001_1119</name>
</gene>
<name>C2MAP1_9PORP</name>
<dbReference type="Proteomes" id="UP000003303">
    <property type="component" value="Unassembled WGS sequence"/>
</dbReference>
<reference evidence="2 3" key="1">
    <citation type="submission" date="2009-04" db="EMBL/GenBank/DDBJ databases">
        <authorList>
            <person name="Sebastian Y."/>
            <person name="Madupu R."/>
            <person name="Durkin A.S."/>
            <person name="Torralba M."/>
            <person name="Methe B."/>
            <person name="Sutton G.G."/>
            <person name="Strausberg R.L."/>
            <person name="Nelson K.E."/>
        </authorList>
    </citation>
    <scope>NUCLEOTIDE SEQUENCE [LARGE SCALE GENOMIC DNA]</scope>
    <source>
        <strain evidence="2 3">60-3</strain>
    </source>
</reference>
<sequence length="131" mass="15513">MCRKKREQKLPEQENTIYTGFVRRGATVVSATEVKGEDFDELKAQLLQKMQELHHPGEDIYYTIVGDKQGQWHGHIDKKGDYEELSNSTPPWYLWIIFFPIAARSWVYLTIYYWICPKALDRDRKQMGIND</sequence>